<dbReference type="EMBL" id="CP029347">
    <property type="protein sequence ID" value="AWL12686.1"/>
    <property type="molecule type" value="Genomic_DNA"/>
</dbReference>
<gene>
    <name evidence="1" type="ORF">HMF8227_02233</name>
</gene>
<name>A0A2S2E4U7_9ALTE</name>
<accession>A0A2S2E4U7</accession>
<dbReference type="KEGG" id="salh:HMF8227_02233"/>
<dbReference type="Proteomes" id="UP000245728">
    <property type="component" value="Chromosome"/>
</dbReference>
<sequence>MNRASRGFGLGSILLVVIVMALTAFVAARADNQSTNNQTQVEQEQNS</sequence>
<proteinExistence type="predicted"/>
<keyword evidence="2" id="KW-1185">Reference proteome</keyword>
<organism evidence="1 2">
    <name type="scientific">Saliniradius amylolyticus</name>
    <dbReference type="NCBI Taxonomy" id="2183582"/>
    <lineage>
        <taxon>Bacteria</taxon>
        <taxon>Pseudomonadati</taxon>
        <taxon>Pseudomonadota</taxon>
        <taxon>Gammaproteobacteria</taxon>
        <taxon>Alteromonadales</taxon>
        <taxon>Alteromonadaceae</taxon>
        <taxon>Saliniradius</taxon>
    </lineage>
</organism>
<evidence type="ECO:0000313" key="2">
    <source>
        <dbReference type="Proteomes" id="UP000245728"/>
    </source>
</evidence>
<evidence type="ECO:0000313" key="1">
    <source>
        <dbReference type="EMBL" id="AWL12686.1"/>
    </source>
</evidence>
<reference evidence="1 2" key="1">
    <citation type="submission" date="2018-05" db="EMBL/GenBank/DDBJ databases">
        <title>Salinimonas sp. HMF8227 Genome sequencing and assembly.</title>
        <authorList>
            <person name="Kang H."/>
            <person name="Kang J."/>
            <person name="Cha I."/>
            <person name="Kim H."/>
            <person name="Joh K."/>
        </authorList>
    </citation>
    <scope>NUCLEOTIDE SEQUENCE [LARGE SCALE GENOMIC DNA]</scope>
    <source>
        <strain evidence="1 2">HMF8227</strain>
    </source>
</reference>
<dbReference type="RefSeq" id="WP_162558579.1">
    <property type="nucleotide sequence ID" value="NZ_CP029347.1"/>
</dbReference>
<protein>
    <submittedName>
        <fullName evidence="1">Uncharacterized protein</fullName>
    </submittedName>
</protein>
<dbReference type="AlphaFoldDB" id="A0A2S2E4U7"/>